<dbReference type="InterPro" id="IPR038248">
    <property type="entry name" value="Dicer_dimer_sf"/>
</dbReference>
<evidence type="ECO:0000259" key="27">
    <source>
        <dbReference type="PROSITE" id="PS51327"/>
    </source>
</evidence>
<keyword evidence="8" id="KW-0255">Endonuclease</keyword>
<keyword evidence="6" id="KW-0677">Repeat</keyword>
<dbReference type="InterPro" id="IPR003100">
    <property type="entry name" value="PAZ_dom"/>
</dbReference>
<dbReference type="CDD" id="cd18034">
    <property type="entry name" value="DEXHc_dicer"/>
    <property type="match status" value="1"/>
</dbReference>
<dbReference type="FunFam" id="3.30.160.380:FF:000001">
    <property type="entry name" value="Endoribonuclease dicer-like 1"/>
    <property type="match status" value="1"/>
</dbReference>
<dbReference type="PROSITE" id="PS51327">
    <property type="entry name" value="DICER_DSRBF"/>
    <property type="match status" value="1"/>
</dbReference>
<feature type="domain" description="Helicase C-terminal" evidence="26">
    <location>
        <begin position="746"/>
        <end position="906"/>
    </location>
</feature>
<evidence type="ECO:0000256" key="3">
    <source>
        <dbReference type="ARBA" id="ARBA00004123"/>
    </source>
</evidence>
<evidence type="ECO:0000259" key="22">
    <source>
        <dbReference type="PROSITE" id="PS50137"/>
    </source>
</evidence>
<evidence type="ECO:0000256" key="7">
    <source>
        <dbReference type="ARBA" id="ARBA00022741"/>
    </source>
</evidence>
<feature type="compositionally biased region" description="Acidic residues" evidence="21">
    <location>
        <begin position="1592"/>
        <end position="1601"/>
    </location>
</feature>
<dbReference type="Gene3D" id="2.170.260.10">
    <property type="entry name" value="paz domain"/>
    <property type="match status" value="1"/>
</dbReference>
<dbReference type="GO" id="GO:0046872">
    <property type="term" value="F:metal ion binding"/>
    <property type="evidence" value="ECO:0007669"/>
    <property type="project" value="UniProtKB-KW"/>
</dbReference>
<feature type="domain" description="Helicase ATP-binding" evidence="25">
    <location>
        <begin position="347"/>
        <end position="508"/>
    </location>
</feature>
<evidence type="ECO:0000256" key="18">
    <source>
        <dbReference type="ARBA" id="ARBA00072231"/>
    </source>
</evidence>
<comment type="subcellular location">
    <subcellularLocation>
        <location evidence="3">Nucleus</location>
    </subcellularLocation>
</comment>
<dbReference type="Pfam" id="PF00035">
    <property type="entry name" value="dsrm"/>
    <property type="match status" value="1"/>
</dbReference>
<evidence type="ECO:0000256" key="21">
    <source>
        <dbReference type="SAM" id="MobiDB-lite"/>
    </source>
</evidence>
<dbReference type="Pfam" id="PF00271">
    <property type="entry name" value="Helicase_C"/>
    <property type="match status" value="1"/>
</dbReference>
<gene>
    <name evidence="28" type="ORF">PanWU01x14_230350</name>
</gene>
<dbReference type="EMBL" id="JXTB01000261">
    <property type="protein sequence ID" value="PON49451.1"/>
    <property type="molecule type" value="Genomic_DNA"/>
</dbReference>
<keyword evidence="7" id="KW-0547">Nucleotide-binding</keyword>
<dbReference type="SUPFAM" id="SSF52540">
    <property type="entry name" value="P-loop containing nucleoside triphosphate hydrolases"/>
    <property type="match status" value="2"/>
</dbReference>
<dbReference type="InterPro" id="IPR014720">
    <property type="entry name" value="dsRBD_dom"/>
</dbReference>
<keyword evidence="16" id="KW-0539">Nucleus</keyword>
<evidence type="ECO:0000256" key="14">
    <source>
        <dbReference type="ARBA" id="ARBA00023158"/>
    </source>
</evidence>
<reference evidence="29" key="1">
    <citation type="submission" date="2016-06" db="EMBL/GenBank/DDBJ databases">
        <title>Parallel loss of symbiosis genes in relatives of nitrogen-fixing non-legume Parasponia.</title>
        <authorList>
            <person name="Van Velzen R."/>
            <person name="Holmer R."/>
            <person name="Bu F."/>
            <person name="Rutten L."/>
            <person name="Van Zeijl A."/>
            <person name="Liu W."/>
            <person name="Santuari L."/>
            <person name="Cao Q."/>
            <person name="Sharma T."/>
            <person name="Shen D."/>
            <person name="Roswanjaya Y."/>
            <person name="Wardhani T."/>
            <person name="Kalhor M.S."/>
            <person name="Jansen J."/>
            <person name="Van den Hoogen J."/>
            <person name="Gungor B."/>
            <person name="Hartog M."/>
            <person name="Hontelez J."/>
            <person name="Verver J."/>
            <person name="Yang W.-C."/>
            <person name="Schijlen E."/>
            <person name="Repin R."/>
            <person name="Schilthuizen M."/>
            <person name="Schranz E."/>
            <person name="Heidstra R."/>
            <person name="Miyata K."/>
            <person name="Fedorova E."/>
            <person name="Kohlen W."/>
            <person name="Bisseling T."/>
            <person name="Smit S."/>
            <person name="Geurts R."/>
        </authorList>
    </citation>
    <scope>NUCLEOTIDE SEQUENCE [LARGE SCALE GENOMIC DNA]</scope>
    <source>
        <strain evidence="29">cv. WU1-14</strain>
    </source>
</reference>
<dbReference type="GO" id="GO:0005524">
    <property type="term" value="F:ATP binding"/>
    <property type="evidence" value="ECO:0007669"/>
    <property type="project" value="UniProtKB-KW"/>
</dbReference>
<dbReference type="GO" id="GO:0005737">
    <property type="term" value="C:cytoplasm"/>
    <property type="evidence" value="ECO:0007669"/>
    <property type="project" value="TreeGrafter"/>
</dbReference>
<evidence type="ECO:0000256" key="19">
    <source>
        <dbReference type="ARBA" id="ARBA00075846"/>
    </source>
</evidence>
<comment type="cofactor">
    <cofactor evidence="2">
        <name>Mg(2+)</name>
        <dbReference type="ChEBI" id="CHEBI:18420"/>
    </cofactor>
</comment>
<evidence type="ECO:0000256" key="4">
    <source>
        <dbReference type="ARBA" id="ARBA00022722"/>
    </source>
</evidence>
<keyword evidence="5" id="KW-0479">Metal-binding</keyword>
<keyword evidence="13 20" id="KW-0694">RNA-binding</keyword>
<comment type="caution">
    <text evidence="28">The sequence shown here is derived from an EMBL/GenBank/DDBJ whole genome shotgun (WGS) entry which is preliminary data.</text>
</comment>
<dbReference type="FunFam" id="1.10.1520.10:FF:000007">
    <property type="entry name" value="Endoribonuclease dicer-like protein"/>
    <property type="match status" value="1"/>
</dbReference>
<dbReference type="PANTHER" id="PTHR14950:SF37">
    <property type="entry name" value="ENDORIBONUCLEASE DICER"/>
    <property type="match status" value="1"/>
</dbReference>
<keyword evidence="11" id="KW-0067">ATP-binding</keyword>
<dbReference type="InterPro" id="IPR014001">
    <property type="entry name" value="Helicase_ATP-bd"/>
</dbReference>
<feature type="domain" description="Dicer dsRNA-binding fold" evidence="27">
    <location>
        <begin position="934"/>
        <end position="1047"/>
    </location>
</feature>
<dbReference type="FunFam" id="3.30.160.20:FF:000032">
    <property type="entry name" value="endoribonuclease Dicer homolog 1"/>
    <property type="match status" value="1"/>
</dbReference>
<evidence type="ECO:0000256" key="15">
    <source>
        <dbReference type="ARBA" id="ARBA00023211"/>
    </source>
</evidence>
<dbReference type="Pfam" id="PF04851">
    <property type="entry name" value="ResIII"/>
    <property type="match status" value="1"/>
</dbReference>
<keyword evidence="10" id="KW-0347">Helicase</keyword>
<dbReference type="Pfam" id="PF00636">
    <property type="entry name" value="Ribonuclease_3"/>
    <property type="match status" value="2"/>
</dbReference>
<dbReference type="GO" id="GO:0004386">
    <property type="term" value="F:helicase activity"/>
    <property type="evidence" value="ECO:0007669"/>
    <property type="project" value="UniProtKB-KW"/>
</dbReference>
<evidence type="ECO:0000256" key="13">
    <source>
        <dbReference type="ARBA" id="ARBA00022884"/>
    </source>
</evidence>
<organism evidence="28 29">
    <name type="scientific">Parasponia andersonii</name>
    <name type="common">Sponia andersonii</name>
    <dbReference type="NCBI Taxonomy" id="3476"/>
    <lineage>
        <taxon>Eukaryota</taxon>
        <taxon>Viridiplantae</taxon>
        <taxon>Streptophyta</taxon>
        <taxon>Embryophyta</taxon>
        <taxon>Tracheophyta</taxon>
        <taxon>Spermatophyta</taxon>
        <taxon>Magnoliopsida</taxon>
        <taxon>eudicotyledons</taxon>
        <taxon>Gunneridae</taxon>
        <taxon>Pentapetalae</taxon>
        <taxon>rosids</taxon>
        <taxon>fabids</taxon>
        <taxon>Rosales</taxon>
        <taxon>Cannabaceae</taxon>
        <taxon>Parasponia</taxon>
    </lineage>
</organism>
<feature type="domain" description="RNase III" evidence="23">
    <location>
        <begin position="1473"/>
        <end position="1634"/>
    </location>
</feature>
<dbReference type="CDD" id="cd00593">
    <property type="entry name" value="RIBOc"/>
    <property type="match status" value="2"/>
</dbReference>
<comment type="cofactor">
    <cofactor evidence="1">
        <name>Mn(2+)</name>
        <dbReference type="ChEBI" id="CHEBI:29035"/>
    </cofactor>
</comment>
<evidence type="ECO:0000256" key="17">
    <source>
        <dbReference type="ARBA" id="ARBA00035116"/>
    </source>
</evidence>
<dbReference type="SMART" id="SM00487">
    <property type="entry name" value="DEXDc"/>
    <property type="match status" value="1"/>
</dbReference>
<dbReference type="SMART" id="SM00358">
    <property type="entry name" value="DSRM"/>
    <property type="match status" value="2"/>
</dbReference>
<dbReference type="Gene3D" id="3.30.160.20">
    <property type="match status" value="2"/>
</dbReference>
<evidence type="ECO:0000259" key="26">
    <source>
        <dbReference type="PROSITE" id="PS51194"/>
    </source>
</evidence>
<dbReference type="GO" id="GO:0010267">
    <property type="term" value="P:ta-siRNA processing"/>
    <property type="evidence" value="ECO:0007669"/>
    <property type="project" value="UniProtKB-ARBA"/>
</dbReference>
<evidence type="ECO:0000256" key="1">
    <source>
        <dbReference type="ARBA" id="ARBA00001936"/>
    </source>
</evidence>
<evidence type="ECO:0000256" key="8">
    <source>
        <dbReference type="ARBA" id="ARBA00022759"/>
    </source>
</evidence>
<dbReference type="InterPro" id="IPR005034">
    <property type="entry name" value="Dicer_dimerisation"/>
</dbReference>
<dbReference type="SMART" id="SM00490">
    <property type="entry name" value="HELICc"/>
    <property type="match status" value="1"/>
</dbReference>
<evidence type="ECO:0000256" key="10">
    <source>
        <dbReference type="ARBA" id="ARBA00022806"/>
    </source>
</evidence>
<feature type="region of interest" description="Disordered" evidence="21">
    <location>
        <begin position="264"/>
        <end position="285"/>
    </location>
</feature>
<evidence type="ECO:0000259" key="23">
    <source>
        <dbReference type="PROSITE" id="PS50142"/>
    </source>
</evidence>
<evidence type="ECO:0000259" key="25">
    <source>
        <dbReference type="PROSITE" id="PS51192"/>
    </source>
</evidence>
<feature type="domain" description="PAZ" evidence="24">
    <location>
        <begin position="1295"/>
        <end position="1430"/>
    </location>
</feature>
<dbReference type="Gene3D" id="3.40.50.300">
    <property type="entry name" value="P-loop containing nucleotide triphosphate hydrolases"/>
    <property type="match status" value="2"/>
</dbReference>
<dbReference type="PROSITE" id="PS00517">
    <property type="entry name" value="RNASE_3_1"/>
    <property type="match status" value="1"/>
</dbReference>
<dbReference type="GO" id="GO:0003723">
    <property type="term" value="F:RNA binding"/>
    <property type="evidence" value="ECO:0007669"/>
    <property type="project" value="UniProtKB-UniRule"/>
</dbReference>
<feature type="region of interest" description="Disordered" evidence="21">
    <location>
        <begin position="309"/>
        <end position="338"/>
    </location>
</feature>
<dbReference type="SUPFAM" id="SSF69065">
    <property type="entry name" value="RNase III domain-like"/>
    <property type="match status" value="2"/>
</dbReference>
<proteinExistence type="inferred from homology"/>
<feature type="region of interest" description="Disordered" evidence="21">
    <location>
        <begin position="1041"/>
        <end position="1064"/>
    </location>
</feature>
<evidence type="ECO:0000256" key="16">
    <source>
        <dbReference type="ARBA" id="ARBA00023242"/>
    </source>
</evidence>
<evidence type="ECO:0000256" key="2">
    <source>
        <dbReference type="ARBA" id="ARBA00001946"/>
    </source>
</evidence>
<dbReference type="Gene3D" id="1.10.1520.10">
    <property type="entry name" value="Ribonuclease III domain"/>
    <property type="match status" value="2"/>
</dbReference>
<evidence type="ECO:0000313" key="28">
    <source>
        <dbReference type="EMBL" id="PON49451.1"/>
    </source>
</evidence>
<dbReference type="Pfam" id="PF02170">
    <property type="entry name" value="PAZ"/>
    <property type="match status" value="1"/>
</dbReference>
<dbReference type="CDD" id="cd18802">
    <property type="entry name" value="SF2_C_dicer"/>
    <property type="match status" value="1"/>
</dbReference>
<dbReference type="STRING" id="3476.A0A2P5BKY4"/>
<dbReference type="Pfam" id="PF03368">
    <property type="entry name" value="Dicer_dimer"/>
    <property type="match status" value="1"/>
</dbReference>
<dbReference type="SMART" id="SM00535">
    <property type="entry name" value="RIBOc"/>
    <property type="match status" value="2"/>
</dbReference>
<keyword evidence="15" id="KW-0464">Manganese</keyword>
<dbReference type="PROSITE" id="PS50821">
    <property type="entry name" value="PAZ"/>
    <property type="match status" value="1"/>
</dbReference>
<evidence type="ECO:0000256" key="12">
    <source>
        <dbReference type="ARBA" id="ARBA00022842"/>
    </source>
</evidence>
<dbReference type="InterPro" id="IPR027417">
    <property type="entry name" value="P-loop_NTPase"/>
</dbReference>
<dbReference type="FunFam" id="2.170.260.10:FF:000005">
    <property type="entry name" value="Endoribonuclease Dicer 1"/>
    <property type="match status" value="1"/>
</dbReference>
<dbReference type="InterPro" id="IPR000999">
    <property type="entry name" value="RNase_III_dom"/>
</dbReference>
<evidence type="ECO:0000256" key="5">
    <source>
        <dbReference type="ARBA" id="ARBA00022723"/>
    </source>
</evidence>
<dbReference type="CDD" id="cd19869">
    <property type="entry name" value="DSRM_DCL_plant"/>
    <property type="match status" value="1"/>
</dbReference>
<feature type="domain" description="DRBM" evidence="22">
    <location>
        <begin position="1849"/>
        <end position="1912"/>
    </location>
</feature>
<keyword evidence="12" id="KW-0460">Magnesium</keyword>
<evidence type="ECO:0000259" key="24">
    <source>
        <dbReference type="PROSITE" id="PS50821"/>
    </source>
</evidence>
<dbReference type="InterPro" id="IPR006935">
    <property type="entry name" value="Helicase/UvrB_N"/>
</dbReference>
<evidence type="ECO:0000256" key="6">
    <source>
        <dbReference type="ARBA" id="ARBA00022737"/>
    </source>
</evidence>
<keyword evidence="4" id="KW-0540">Nuclease</keyword>
<feature type="region of interest" description="Disordered" evidence="21">
    <location>
        <begin position="1567"/>
        <end position="1601"/>
    </location>
</feature>
<dbReference type="GO" id="GO:0006364">
    <property type="term" value="P:rRNA processing"/>
    <property type="evidence" value="ECO:0007669"/>
    <property type="project" value="InterPro"/>
</dbReference>
<evidence type="ECO:0000313" key="29">
    <source>
        <dbReference type="Proteomes" id="UP000237105"/>
    </source>
</evidence>
<keyword evidence="9" id="KW-0378">Hydrolase</keyword>
<dbReference type="PROSITE" id="PS51192">
    <property type="entry name" value="HELICASE_ATP_BIND_1"/>
    <property type="match status" value="1"/>
</dbReference>
<dbReference type="FunFam" id="3.40.50.300:FF:000420">
    <property type="entry name" value="Endoribonuclease dicer-like 1"/>
    <property type="match status" value="1"/>
</dbReference>
<accession>A0A2P5BKY4</accession>
<dbReference type="InterPro" id="IPR036389">
    <property type="entry name" value="RNase_III_sf"/>
</dbReference>
<keyword evidence="14" id="KW-0943">RNA-mediated gene silencing</keyword>
<sequence length="2013" mass="225433">MDDEARVSGNSVSVRSLVTEEVRPSYWLDACEDLSCDLIGDLVDFGDASVLPDSLGGGGDDRHGSSCNQVEEDGLLVSDFFGGIDHILDSFKNGDGLPPVPDFSCNGNGNGCSDDASAAAAIVGGSNGTRSCTGLFQNGASSPVSKTVELSVSLPDAIYRNIVQNGSQNFECNGEFGQVNKLVNGNGREVDKENGVRKHEKRDVECDERCLKRDRVGGNGKNERYGSGRGQFHLRERCRSRKRTRDWDEIDRRDRDYVRRKEHYSNNRRDGRERDSRDREQKGYWERDKSGSNELVFRYGAYEADRNKEVKVANDKTQESNGKEESKSEETKEKIPEEQARQYQLDVLEQAKKKNTIAFLETGAGKTLIAVLLIKSLSNDLQKQNKKLLSVFLVPKVPLVYQQAEAIRERTGYQVGHYCGEMGQDFWDARRWQREFETKQVLVMTAQILLNILRHSIIRMESINLLILDECHHAVKKHPYSLVMSEFYHTTPKEKRPYVFGMTASPVNLKGVSSQVDCAVKIRNLESKLDSTVCTIKDRKELEKYVPMPSERVVEYDKAATLWSLHEQIKQLEVEVEEAAKSSSRRSKWQFMGARDAGAKEELRQVYGVSERTESDGAVNLIQKLRAVNYALGELGQWCAYKVAQSFLAALQNDERANYQLDVKFQESYLSKVVSLLQCHLSEGAVSDKEKVTALDNEVPHNRTDPNEIEEGELPDSHVVSGGEHVDVIIGAAVADGKVTPKVQSLIKILLSYQHTDDFRAIIFVERVVSALVLPKVFAELPSLGFIRSASLIGHNNSQEMRSCQMQDTIAKFRDGRVTLLVATSVAEEGLDIRQCNVVIRFDLAKTVLAYIQSRGRARKPGSDYILMAERGNISHEAFLRNARNSEETLRKEAIERTDLTHLKDTSRLISMDAAPGTMYQVESTGAIVSLNSAVGLVHFYCSQLPSDRYSILRPEFVMVRHEKPGGPTEYSCKLQLPCNAPFETLEGPICSSMRLAQQACILDEKNASFHLKAFKSAVCLAACKKLHEMGAFTDMLLPDKGSGEEREKADQSHDGDPLSGTARHREFYPEGVADVLKGEWILSGKDVCNDSKLHLFMYDVKCVNIGSSKDPFLSRVSDFAVLFGNELDAEVLSMSMDLFIARTMTTKASLVFRGSIEITQSQLASLKSFHVRLMSIVLDVDVEPSTTPWDPAKAYLFVPVVSDNSVDPIEEIDWDQVEKIIGTDAWCNPLQRARPDVYLGTNERTLGGDRREYGFGKLRHGMASGQKSHPTYGIRGAVAQFDVVKASGLVPDWGAVEMQKHVYFPKGKLIMADTSTSAEDLIGRIVTAAHSGKRFYVDSICYDMTAENSFPRKEGYLGPLEYSSYADYYKQKYGVELIYKQQPLIRGRGVSYCKNLLSPRFEHADGESDESVDKTYYVFLPPELCLVHPLPGSLIRGAQRLPSIMRRVESMLLAVQLKHIINYPVPASKILEALTAASCQETFCYERAELLGDAYLKWVVSRFLFLKYPQKHEGQLTRMRQQMVSNFVLYQYALSKGLQSYIQADSFAPSRWAAPGVLPVFDEDTKDGESSLFDQGRPVTENTNEKNQPWDYEDDEMEDGELESDSSSYRVLSSKTLADVVEALIGIYYVEGGKNAANHLMKWIGIEVEFDPDQIERTRKPSKIPESVLRHVDFDALERALNITFKDRGLLVEAITHASRPSSGVSCYQRLEFVGDAVLDHLITKHLFFTYTNLPPGRLTDLRAAAVNNENFARVAVRHNLHVHLRHGSSALEKQIRDFVKEVQVELSKPGFNSFGLGDCKAPKVLGDIVESIAGAIFLDSGRDTAVVWKVFEPLLDPMVTPETLPMHPVRELQERCQQQAEGLEYKATRNGNVATVEVFVDGVQVGIAQNPQKKMAQKLAARNALVALKDKESAEAKEKVEENGKKKSGGQTFTRQTLNDICLRRNWPMPFYRCVNEGGPAHAKRFTFAVRVNTTDKGWTDECVGEPMPSVKKAKDSAAVLLLELLNKLYS</sequence>
<dbReference type="OrthoDB" id="6513042at2759"/>
<dbReference type="FunFam" id="1.10.1520.10:FF:000004">
    <property type="entry name" value="Endoribonuclease dicer-like 1"/>
    <property type="match status" value="1"/>
</dbReference>
<dbReference type="PANTHER" id="PTHR14950">
    <property type="entry name" value="DICER-RELATED"/>
    <property type="match status" value="1"/>
</dbReference>
<dbReference type="InterPro" id="IPR001650">
    <property type="entry name" value="Helicase_C-like"/>
</dbReference>
<dbReference type="FunFam" id="3.40.50.300:FF:000705">
    <property type="entry name" value="Endoribonuclease dicer-like protein"/>
    <property type="match status" value="1"/>
</dbReference>
<feature type="region of interest" description="Disordered" evidence="21">
    <location>
        <begin position="1914"/>
        <end position="1934"/>
    </location>
</feature>
<evidence type="ECO:0000256" key="11">
    <source>
        <dbReference type="ARBA" id="ARBA00022840"/>
    </source>
</evidence>
<dbReference type="SUPFAM" id="SSF101690">
    <property type="entry name" value="PAZ domain"/>
    <property type="match status" value="1"/>
</dbReference>
<feature type="compositionally biased region" description="Basic and acidic residues" evidence="21">
    <location>
        <begin position="1042"/>
        <end position="1057"/>
    </location>
</feature>
<dbReference type="GO" id="GO:0005634">
    <property type="term" value="C:nucleus"/>
    <property type="evidence" value="ECO:0007669"/>
    <property type="project" value="UniProtKB-SubCell"/>
</dbReference>
<dbReference type="SMART" id="SM00949">
    <property type="entry name" value="PAZ"/>
    <property type="match status" value="1"/>
</dbReference>
<dbReference type="GO" id="GO:0004525">
    <property type="term" value="F:ribonuclease III activity"/>
    <property type="evidence" value="ECO:0007669"/>
    <property type="project" value="InterPro"/>
</dbReference>
<dbReference type="InterPro" id="IPR036085">
    <property type="entry name" value="PAZ_dom_sf"/>
</dbReference>
<dbReference type="Pfam" id="PF14709">
    <property type="entry name" value="DND1_DSRM"/>
    <property type="match status" value="1"/>
</dbReference>
<dbReference type="Gene3D" id="3.30.160.380">
    <property type="entry name" value="Dicer dimerisation domain"/>
    <property type="match status" value="1"/>
</dbReference>
<feature type="domain" description="DRBM" evidence="22">
    <location>
        <begin position="1935"/>
        <end position="2010"/>
    </location>
</feature>
<evidence type="ECO:0000256" key="9">
    <source>
        <dbReference type="ARBA" id="ARBA00022801"/>
    </source>
</evidence>
<dbReference type="PROSITE" id="PS51194">
    <property type="entry name" value="HELICASE_CTER"/>
    <property type="match status" value="1"/>
</dbReference>
<dbReference type="Proteomes" id="UP000237105">
    <property type="component" value="Unassembled WGS sequence"/>
</dbReference>
<dbReference type="SUPFAM" id="SSF54768">
    <property type="entry name" value="dsRNA-binding domain-like"/>
    <property type="match status" value="2"/>
</dbReference>
<name>A0A2P5BKY4_PARAD</name>
<feature type="domain" description="RNase III" evidence="23">
    <location>
        <begin position="1675"/>
        <end position="1823"/>
    </location>
</feature>
<dbReference type="GO" id="GO:0003677">
    <property type="term" value="F:DNA binding"/>
    <property type="evidence" value="ECO:0007669"/>
    <property type="project" value="InterPro"/>
</dbReference>
<dbReference type="PROSITE" id="PS50142">
    <property type="entry name" value="RNASE_3_2"/>
    <property type="match status" value="2"/>
</dbReference>
<dbReference type="InterPro" id="IPR011907">
    <property type="entry name" value="RNase_III"/>
</dbReference>
<protein>
    <recommendedName>
        <fullName evidence="18">Endoribonuclease Dicer homolog 1</fullName>
    </recommendedName>
    <alternativeName>
        <fullName evidence="19">Dicer-like protein 1</fullName>
    </alternativeName>
</protein>
<dbReference type="HAMAP" id="MF_00104">
    <property type="entry name" value="RNase_III"/>
    <property type="match status" value="1"/>
</dbReference>
<keyword evidence="29" id="KW-1185">Reference proteome</keyword>
<dbReference type="PROSITE" id="PS50137">
    <property type="entry name" value="DS_RBD"/>
    <property type="match status" value="2"/>
</dbReference>
<comment type="similarity">
    <text evidence="17 20">Belongs to the helicase family. Dicer subfamily.</text>
</comment>
<feature type="compositionally biased region" description="Basic and acidic residues" evidence="21">
    <location>
        <begin position="1914"/>
        <end position="1927"/>
    </location>
</feature>
<evidence type="ECO:0000256" key="20">
    <source>
        <dbReference type="PROSITE-ProRule" id="PRU00657"/>
    </source>
</evidence>